<dbReference type="InterPro" id="IPR036390">
    <property type="entry name" value="WH_DNA-bd_sf"/>
</dbReference>
<dbReference type="EMBL" id="CAFBMR010000177">
    <property type="protein sequence ID" value="CAB4934139.1"/>
    <property type="molecule type" value="Genomic_DNA"/>
</dbReference>
<dbReference type="InterPro" id="IPR052509">
    <property type="entry name" value="Metal_resp_DNA-bind_regulator"/>
</dbReference>
<dbReference type="InterPro" id="IPR005149">
    <property type="entry name" value="Tscrpt_reg_PadR_N"/>
</dbReference>
<gene>
    <name evidence="2" type="ORF">UFOPK3610_02097</name>
</gene>
<dbReference type="Gene3D" id="1.10.10.10">
    <property type="entry name" value="Winged helix-like DNA-binding domain superfamily/Winged helix DNA-binding domain"/>
    <property type="match status" value="1"/>
</dbReference>
<reference evidence="2" key="1">
    <citation type="submission" date="2020-05" db="EMBL/GenBank/DDBJ databases">
        <authorList>
            <person name="Chiriac C."/>
            <person name="Salcher M."/>
            <person name="Ghai R."/>
            <person name="Kavagutti S V."/>
        </authorList>
    </citation>
    <scope>NUCLEOTIDE SEQUENCE</scope>
</reference>
<sequence length="190" mass="21383">MAKRSDVLELAILGLLHDAPLHGYELRKRMTSVLGPIRAISYGSLYPALKELVDRGLITEEATSDQAAPVMSGKRARIVYTLTADGKDRFERLVADAGPDSWDDEAFNAHMAFFGRTPAEARMRILLGRRSRMEERLAALRTSLARGTERVDEYTLRMQQHGLEGVEREVRWLTDLITDEAGSQPRKDKS</sequence>
<protein>
    <submittedName>
        <fullName evidence="2">Unannotated protein</fullName>
    </submittedName>
</protein>
<name>A0A6J7ITE9_9ZZZZ</name>
<accession>A0A6J7ITE9</accession>
<dbReference type="PANTHER" id="PTHR33169">
    <property type="entry name" value="PADR-FAMILY TRANSCRIPTIONAL REGULATOR"/>
    <property type="match status" value="1"/>
</dbReference>
<organism evidence="2">
    <name type="scientific">freshwater metagenome</name>
    <dbReference type="NCBI Taxonomy" id="449393"/>
    <lineage>
        <taxon>unclassified sequences</taxon>
        <taxon>metagenomes</taxon>
        <taxon>ecological metagenomes</taxon>
    </lineage>
</organism>
<dbReference type="InterPro" id="IPR036388">
    <property type="entry name" value="WH-like_DNA-bd_sf"/>
</dbReference>
<proteinExistence type="predicted"/>
<evidence type="ECO:0000259" key="1">
    <source>
        <dbReference type="Pfam" id="PF03551"/>
    </source>
</evidence>
<dbReference type="SUPFAM" id="SSF46785">
    <property type="entry name" value="Winged helix' DNA-binding domain"/>
    <property type="match status" value="1"/>
</dbReference>
<dbReference type="Pfam" id="PF03551">
    <property type="entry name" value="PadR"/>
    <property type="match status" value="1"/>
</dbReference>
<evidence type="ECO:0000313" key="2">
    <source>
        <dbReference type="EMBL" id="CAB4934139.1"/>
    </source>
</evidence>
<dbReference type="AlphaFoldDB" id="A0A6J7ITE9"/>
<feature type="domain" description="Transcription regulator PadR N-terminal" evidence="1">
    <location>
        <begin position="12"/>
        <end position="91"/>
    </location>
</feature>
<dbReference type="PANTHER" id="PTHR33169:SF26">
    <property type="entry name" value="CONSERVED PROTEIN"/>
    <property type="match status" value="1"/>
</dbReference>